<dbReference type="CDD" id="cd08235">
    <property type="entry name" value="iditol_2_DH_like"/>
    <property type="match status" value="1"/>
</dbReference>
<evidence type="ECO:0000256" key="4">
    <source>
        <dbReference type="RuleBase" id="RU361277"/>
    </source>
</evidence>
<dbReference type="EMBL" id="NOZQ01000158">
    <property type="protein sequence ID" value="OYD14787.1"/>
    <property type="molecule type" value="Genomic_DNA"/>
</dbReference>
<evidence type="ECO:0000313" key="7">
    <source>
        <dbReference type="Proteomes" id="UP000215215"/>
    </source>
</evidence>
<evidence type="ECO:0000313" key="6">
    <source>
        <dbReference type="EMBL" id="OYD14787.1"/>
    </source>
</evidence>
<dbReference type="Pfam" id="PF00107">
    <property type="entry name" value="ADH_zinc_N"/>
    <property type="match status" value="1"/>
</dbReference>
<evidence type="ECO:0000256" key="3">
    <source>
        <dbReference type="ARBA" id="ARBA00023002"/>
    </source>
</evidence>
<dbReference type="InterPro" id="IPR020843">
    <property type="entry name" value="ER"/>
</dbReference>
<dbReference type="Gene3D" id="3.40.50.720">
    <property type="entry name" value="NAD(P)-binding Rossmann-like Domain"/>
    <property type="match status" value="1"/>
</dbReference>
<evidence type="ECO:0000256" key="1">
    <source>
        <dbReference type="ARBA" id="ARBA00022723"/>
    </source>
</evidence>
<dbReference type="InterPro" id="IPR013149">
    <property type="entry name" value="ADH-like_C"/>
</dbReference>
<keyword evidence="3" id="KW-0560">Oxidoreductase</keyword>
<dbReference type="GO" id="GO:0016491">
    <property type="term" value="F:oxidoreductase activity"/>
    <property type="evidence" value="ECO:0007669"/>
    <property type="project" value="UniProtKB-KW"/>
</dbReference>
<dbReference type="Pfam" id="PF08240">
    <property type="entry name" value="ADH_N"/>
    <property type="match status" value="1"/>
</dbReference>
<dbReference type="InterPro" id="IPR036291">
    <property type="entry name" value="NAD(P)-bd_dom_sf"/>
</dbReference>
<dbReference type="InterPro" id="IPR013154">
    <property type="entry name" value="ADH-like_N"/>
</dbReference>
<dbReference type="Gene3D" id="3.90.180.10">
    <property type="entry name" value="Medium-chain alcohol dehydrogenases, catalytic domain"/>
    <property type="match status" value="1"/>
</dbReference>
<keyword evidence="2 4" id="KW-0862">Zinc</keyword>
<dbReference type="InterPro" id="IPR011032">
    <property type="entry name" value="GroES-like_sf"/>
</dbReference>
<name>A0A235BST1_UNCW3</name>
<dbReference type="InterPro" id="IPR050129">
    <property type="entry name" value="Zn_alcohol_dh"/>
</dbReference>
<accession>A0A235BST1</accession>
<proteinExistence type="inferred from homology"/>
<dbReference type="AlphaFoldDB" id="A0A235BST1"/>
<evidence type="ECO:0000259" key="5">
    <source>
        <dbReference type="SMART" id="SM00829"/>
    </source>
</evidence>
<reference evidence="6 7" key="1">
    <citation type="submission" date="2017-07" db="EMBL/GenBank/DDBJ databases">
        <title>Recovery of genomes from metagenomes via a dereplication, aggregation, and scoring strategy.</title>
        <authorList>
            <person name="Sieber C.M."/>
            <person name="Probst A.J."/>
            <person name="Sharrar A."/>
            <person name="Thomas B.C."/>
            <person name="Hess M."/>
            <person name="Tringe S.G."/>
            <person name="Banfield J.F."/>
        </authorList>
    </citation>
    <scope>NUCLEOTIDE SEQUENCE [LARGE SCALE GENOMIC DNA]</scope>
    <source>
        <strain evidence="6">JGI_Cruoil_03_44_89</strain>
    </source>
</reference>
<comment type="caution">
    <text evidence="6">The sequence shown here is derived from an EMBL/GenBank/DDBJ whole genome shotgun (WGS) entry which is preliminary data.</text>
</comment>
<comment type="similarity">
    <text evidence="4">Belongs to the zinc-containing alcohol dehydrogenase family.</text>
</comment>
<dbReference type="Proteomes" id="UP000215215">
    <property type="component" value="Unassembled WGS sequence"/>
</dbReference>
<comment type="cofactor">
    <cofactor evidence="4">
        <name>Zn(2+)</name>
        <dbReference type="ChEBI" id="CHEBI:29105"/>
    </cofactor>
</comment>
<dbReference type="InterPro" id="IPR002328">
    <property type="entry name" value="ADH_Zn_CS"/>
</dbReference>
<organism evidence="6 7">
    <name type="scientific">candidate division WOR-3 bacterium JGI_Cruoil_03_44_89</name>
    <dbReference type="NCBI Taxonomy" id="1973748"/>
    <lineage>
        <taxon>Bacteria</taxon>
        <taxon>Bacteria division WOR-3</taxon>
    </lineage>
</organism>
<dbReference type="SUPFAM" id="SSF51735">
    <property type="entry name" value="NAD(P)-binding Rossmann-fold domains"/>
    <property type="match status" value="1"/>
</dbReference>
<gene>
    <name evidence="6" type="ORF">CH333_07230</name>
</gene>
<dbReference type="SMART" id="SM00829">
    <property type="entry name" value="PKS_ER"/>
    <property type="match status" value="1"/>
</dbReference>
<dbReference type="SUPFAM" id="SSF50129">
    <property type="entry name" value="GroES-like"/>
    <property type="match status" value="1"/>
</dbReference>
<evidence type="ECO:0000256" key="2">
    <source>
        <dbReference type="ARBA" id="ARBA00022833"/>
    </source>
</evidence>
<protein>
    <submittedName>
        <fullName evidence="6">Alcohol dehydrogenase</fullName>
    </submittedName>
</protein>
<dbReference type="PROSITE" id="PS00059">
    <property type="entry name" value="ADH_ZINC"/>
    <property type="match status" value="1"/>
</dbReference>
<dbReference type="PANTHER" id="PTHR43401:SF2">
    <property type="entry name" value="L-THREONINE 3-DEHYDROGENASE"/>
    <property type="match status" value="1"/>
</dbReference>
<keyword evidence="1 4" id="KW-0479">Metal-binding</keyword>
<sequence length="339" mass="37353">MKVGMYYRNDDVRLEEMPTPKIGVGEMLVKMVACGICGSDVMEWYRIKKAPRVLGHEVTGVVVELGEGVKGYNVGDRVFVTHHVPCDECRYCVRGYHSVCDTLRSTNFDPGGFAEYIRVPSINVKKGVYLLPDEVSFEDGTFIEPLGCVVRGQRVARIGKGDTVLVIGSGIAGLLHIQLARIKGAERIIATDINEHRLNAARAFGADVVIDAREDVPKEVCNANNGRLADRVIICTAAISAIGQGLHSVDRGGWILFFAPTEPGIKIPINLFELWNKLVTMTSTYAAVRRDNLEAMELIRSRKIALKKMITHILPLREIKKGFNLVARGGEAIKVIITP</sequence>
<feature type="domain" description="Enoyl reductase (ER)" evidence="5">
    <location>
        <begin position="8"/>
        <end position="337"/>
    </location>
</feature>
<dbReference type="PANTHER" id="PTHR43401">
    <property type="entry name" value="L-THREONINE 3-DEHYDROGENASE"/>
    <property type="match status" value="1"/>
</dbReference>
<dbReference type="GO" id="GO:0008270">
    <property type="term" value="F:zinc ion binding"/>
    <property type="evidence" value="ECO:0007669"/>
    <property type="project" value="InterPro"/>
</dbReference>